<dbReference type="RefSeq" id="WP_045585024.1">
    <property type="nucleotide sequence ID" value="NZ_CP012406.1"/>
</dbReference>
<gene>
    <name evidence="4" type="ORF">AL072_29345</name>
</gene>
<sequence>MNGSDTPERTRRIDRVRKLLAVARDPGATEHEAATALAMAQRMMEEDGISDQECRARDACENRTERGTRANEPPKWEDDLAGLIGRAFACDLIFLASGKWAFIGIDPLPEVAAYAFDVLHRQLSRSRRTYIAEKLKRVTVRANKVRRADLFCDGWVAGVARKVNRMARRPEDGDAIKAYTALAYPSLTELSPRDRNADRNLRDYEHRDWQSGRRDGQSAELNAGVGVGGSAPALIGADPLDRLAEAAKGLMP</sequence>
<dbReference type="InterPro" id="IPR016868">
    <property type="entry name" value="Phage_B3_Orf5"/>
</dbReference>
<reference evidence="4 5" key="2">
    <citation type="journal article" date="2016" name="Genome Announc.">
        <title>Complete Genome Sequence of a Strain of Azospirillum thiophilum Isolated from a Sulfide Spring.</title>
        <authorList>
            <person name="Fomenkov A."/>
            <person name="Vincze T."/>
            <person name="Grabovich M."/>
            <person name="Anton B.P."/>
            <person name="Dubinina G."/>
            <person name="Orlova M."/>
            <person name="Belousova E."/>
            <person name="Roberts R.J."/>
        </authorList>
    </citation>
    <scope>NUCLEOTIDE SEQUENCE [LARGE SCALE GENOMIC DNA]</scope>
    <source>
        <strain evidence="4 5">BV-S</strain>
    </source>
</reference>
<name>A0AAC8W4X3_9PROT</name>
<evidence type="ECO:0000259" key="3">
    <source>
        <dbReference type="Pfam" id="PF23771"/>
    </source>
</evidence>
<dbReference type="PIRSF" id="PIRSF028111">
    <property type="entry name" value="UCP028111"/>
    <property type="match status" value="1"/>
</dbReference>
<feature type="region of interest" description="Disordered" evidence="1">
    <location>
        <begin position="51"/>
        <end position="74"/>
    </location>
</feature>
<dbReference type="Proteomes" id="UP000069935">
    <property type="component" value="Chromosome 6"/>
</dbReference>
<dbReference type="AlphaFoldDB" id="A0AAC8W4X3"/>
<evidence type="ECO:0008006" key="6">
    <source>
        <dbReference type="Google" id="ProtNLM"/>
    </source>
</evidence>
<evidence type="ECO:0000256" key="1">
    <source>
        <dbReference type="SAM" id="MobiDB-lite"/>
    </source>
</evidence>
<protein>
    <recommendedName>
        <fullName evidence="6">DUF2786 domain-containing protein</fullName>
    </recommendedName>
</protein>
<feature type="domain" description="DUF7168" evidence="3">
    <location>
        <begin position="61"/>
        <end position="195"/>
    </location>
</feature>
<dbReference type="KEGG" id="ati:AL072_29345"/>
<proteinExistence type="predicted"/>
<dbReference type="Pfam" id="PF10979">
    <property type="entry name" value="DUF2786"/>
    <property type="match status" value="1"/>
</dbReference>
<accession>A0AAC8W4X3</accession>
<dbReference type="Pfam" id="PF23771">
    <property type="entry name" value="DUF7168"/>
    <property type="match status" value="1"/>
</dbReference>
<dbReference type="InterPro" id="IPR024498">
    <property type="entry name" value="DUF2786"/>
</dbReference>
<keyword evidence="5" id="KW-1185">Reference proteome</keyword>
<feature type="compositionally biased region" description="Basic and acidic residues" evidence="1">
    <location>
        <begin position="52"/>
        <end position="74"/>
    </location>
</feature>
<dbReference type="InterPro" id="IPR055592">
    <property type="entry name" value="DUF7168"/>
</dbReference>
<reference evidence="5" key="1">
    <citation type="submission" date="2015-08" db="EMBL/GenBank/DDBJ databases">
        <title>Complete Genome Sequence of Azospirillum thiophilum BV-S.</title>
        <authorList>
            <person name="Fomenkov A."/>
            <person name="Vincze T."/>
            <person name="Grabovich M."/>
            <person name="Dubinina G."/>
            <person name="Orlova M."/>
            <person name="Belousova E."/>
            <person name="Roberts R.J."/>
        </authorList>
    </citation>
    <scope>NUCLEOTIDE SEQUENCE [LARGE SCALE GENOMIC DNA]</scope>
    <source>
        <strain evidence="5">BV-S</strain>
    </source>
</reference>
<evidence type="ECO:0000259" key="2">
    <source>
        <dbReference type="Pfam" id="PF10979"/>
    </source>
</evidence>
<organism evidence="4 5">
    <name type="scientific">Azospirillum thiophilum</name>
    <dbReference type="NCBI Taxonomy" id="528244"/>
    <lineage>
        <taxon>Bacteria</taxon>
        <taxon>Pseudomonadati</taxon>
        <taxon>Pseudomonadota</taxon>
        <taxon>Alphaproteobacteria</taxon>
        <taxon>Rhodospirillales</taxon>
        <taxon>Azospirillaceae</taxon>
        <taxon>Azospirillum</taxon>
    </lineage>
</organism>
<feature type="domain" description="DUF2786" evidence="2">
    <location>
        <begin position="13"/>
        <end position="50"/>
    </location>
</feature>
<dbReference type="EMBL" id="CP012406">
    <property type="protein sequence ID" value="ALG75072.1"/>
    <property type="molecule type" value="Genomic_DNA"/>
</dbReference>
<evidence type="ECO:0000313" key="5">
    <source>
        <dbReference type="Proteomes" id="UP000069935"/>
    </source>
</evidence>
<evidence type="ECO:0000313" key="4">
    <source>
        <dbReference type="EMBL" id="ALG75072.1"/>
    </source>
</evidence>